<dbReference type="SUPFAM" id="SSF47413">
    <property type="entry name" value="lambda repressor-like DNA-binding domains"/>
    <property type="match status" value="1"/>
</dbReference>
<dbReference type="EMBL" id="MWQN01000003">
    <property type="protein sequence ID" value="OPC78519.1"/>
    <property type="molecule type" value="Genomic_DNA"/>
</dbReference>
<gene>
    <name evidence="2" type="ORF">B4N89_39180</name>
</gene>
<dbReference type="InterPro" id="IPR041413">
    <property type="entry name" value="MLTR_LBD"/>
</dbReference>
<keyword evidence="3" id="KW-1185">Reference proteome</keyword>
<dbReference type="PANTHER" id="PTHR35010:SF2">
    <property type="entry name" value="BLL4672 PROTEIN"/>
    <property type="match status" value="1"/>
</dbReference>
<dbReference type="PANTHER" id="PTHR35010">
    <property type="entry name" value="BLL4672 PROTEIN-RELATED"/>
    <property type="match status" value="1"/>
</dbReference>
<dbReference type="Gene3D" id="1.10.260.40">
    <property type="entry name" value="lambda repressor-like DNA-binding domains"/>
    <property type="match status" value="1"/>
</dbReference>
<evidence type="ECO:0000313" key="3">
    <source>
        <dbReference type="Proteomes" id="UP000190037"/>
    </source>
</evidence>
<dbReference type="AlphaFoldDB" id="A0A1T3NNZ4"/>
<accession>A0A1T3NNZ4</accession>
<dbReference type="PROSITE" id="PS50943">
    <property type="entry name" value="HTH_CROC1"/>
    <property type="match status" value="1"/>
</dbReference>
<dbReference type="GO" id="GO:0003677">
    <property type="term" value="F:DNA binding"/>
    <property type="evidence" value="ECO:0007669"/>
    <property type="project" value="InterPro"/>
</dbReference>
<dbReference type="STRING" id="159449.B4N89_39180"/>
<sequence>MGILAGVDPSTALREFLVSRRARLSPRDVGLSDDGPRRVVGLRREEVASLAAVSVDHYIRLERGQASRVSDAVLDAVAEALRLTRGERQYLRNLARPGATTARERAAVRPGLRVLLDAWGPPAYVVGRNGVIVAWNRAATRVFLDFGEVPPERRSIGGLMFGDPRAKTLYADWERKAGETVAYLRTEVGKRPRDPDLAAHLRELASTSPDFVRLWSAQAKFDLAHGTCRIRHPLVGALDLTYESLHPSDDPDKVVIAYAPADAVSAAALALLDGEP</sequence>
<dbReference type="InterPro" id="IPR001387">
    <property type="entry name" value="Cro/C1-type_HTH"/>
</dbReference>
<dbReference type="InterPro" id="IPR010982">
    <property type="entry name" value="Lambda_DNA-bd_dom_sf"/>
</dbReference>
<name>A0A1T3NNZ4_9ACTN</name>
<dbReference type="SMART" id="SM00530">
    <property type="entry name" value="HTH_XRE"/>
    <property type="match status" value="1"/>
</dbReference>
<dbReference type="OrthoDB" id="4336585at2"/>
<dbReference type="Proteomes" id="UP000190037">
    <property type="component" value="Unassembled WGS sequence"/>
</dbReference>
<protein>
    <recommendedName>
        <fullName evidence="1">HTH cro/C1-type domain-containing protein</fullName>
    </recommendedName>
</protein>
<dbReference type="Pfam" id="PF17765">
    <property type="entry name" value="MLTR_LBD"/>
    <property type="match status" value="1"/>
</dbReference>
<dbReference type="Gene3D" id="3.30.450.180">
    <property type="match status" value="1"/>
</dbReference>
<reference evidence="2 3" key="1">
    <citation type="submission" date="2017-03" db="EMBL/GenBank/DDBJ databases">
        <title>Draft genome sequence of Streptomyces scabrisporus NF3, endophyte isolated from Amphipterygium adstringens.</title>
        <authorList>
            <person name="Vazquez M."/>
            <person name="Ceapa C.D."/>
            <person name="Rodriguez Luna D."/>
            <person name="Sanchez Esquivel S."/>
        </authorList>
    </citation>
    <scope>NUCLEOTIDE SEQUENCE [LARGE SCALE GENOMIC DNA]</scope>
    <source>
        <strain evidence="2 3">NF3</strain>
    </source>
</reference>
<organism evidence="2 3">
    <name type="scientific">Embleya scabrispora</name>
    <dbReference type="NCBI Taxonomy" id="159449"/>
    <lineage>
        <taxon>Bacteria</taxon>
        <taxon>Bacillati</taxon>
        <taxon>Actinomycetota</taxon>
        <taxon>Actinomycetes</taxon>
        <taxon>Kitasatosporales</taxon>
        <taxon>Streptomycetaceae</taxon>
        <taxon>Embleya</taxon>
    </lineage>
</organism>
<evidence type="ECO:0000259" key="1">
    <source>
        <dbReference type="PROSITE" id="PS50943"/>
    </source>
</evidence>
<proteinExistence type="predicted"/>
<comment type="caution">
    <text evidence="2">The sequence shown here is derived from an EMBL/GenBank/DDBJ whole genome shotgun (WGS) entry which is preliminary data.</text>
</comment>
<evidence type="ECO:0000313" key="2">
    <source>
        <dbReference type="EMBL" id="OPC78519.1"/>
    </source>
</evidence>
<dbReference type="CDD" id="cd00093">
    <property type="entry name" value="HTH_XRE"/>
    <property type="match status" value="1"/>
</dbReference>
<feature type="domain" description="HTH cro/C1-type" evidence="1">
    <location>
        <begin position="41"/>
        <end position="88"/>
    </location>
</feature>